<dbReference type="AlphaFoldDB" id="A0A2A6CMJ3"/>
<name>A0A2A6CMJ3_PRIPA</name>
<protein>
    <submittedName>
        <fullName evidence="1">Uncharacterized protein</fullName>
    </submittedName>
</protein>
<reference evidence="1" key="2">
    <citation type="submission" date="2022-06" db="UniProtKB">
        <authorList>
            <consortium name="EnsemblMetazoa"/>
        </authorList>
    </citation>
    <scope>IDENTIFICATION</scope>
    <source>
        <strain evidence="1">PS312</strain>
    </source>
</reference>
<gene>
    <name evidence="1" type="primary">WBGene00203167</name>
</gene>
<accession>A0A8R1UHT8</accession>
<dbReference type="Proteomes" id="UP000005239">
    <property type="component" value="Unassembled WGS sequence"/>
</dbReference>
<accession>A0A2A6CMJ3</accession>
<evidence type="ECO:0000313" key="2">
    <source>
        <dbReference type="Proteomes" id="UP000005239"/>
    </source>
</evidence>
<sequence>MAHSFHTAVLLIPFLYIRVAGGYCIGFLCEPNYVPFHVNLIFNITLIVTVNLWGLFNLLILYRHQSLLRDTSPSLQSCSLPVVYQSFAVYTASTQCARCDWIERGRNYGVLAIKDAIVCTLLELKLQTCDLDRCFHHRHNVSRLHAFSVAVTVHICLIIIEYAKMRTTGTFTTKITRTKQSLIQVATFSTFVAGPIALFMSQAFFEFEDDSIVLIPCVFIYSLNSLTHSSLTIYHSPFTKAHKITFANQQRKN</sequence>
<organism evidence="1 2">
    <name type="scientific">Pristionchus pacificus</name>
    <name type="common">Parasitic nematode worm</name>
    <dbReference type="NCBI Taxonomy" id="54126"/>
    <lineage>
        <taxon>Eukaryota</taxon>
        <taxon>Metazoa</taxon>
        <taxon>Ecdysozoa</taxon>
        <taxon>Nematoda</taxon>
        <taxon>Chromadorea</taxon>
        <taxon>Rhabditida</taxon>
        <taxon>Rhabditina</taxon>
        <taxon>Diplogasteromorpha</taxon>
        <taxon>Diplogasteroidea</taxon>
        <taxon>Neodiplogasteridae</taxon>
        <taxon>Pristionchus</taxon>
    </lineage>
</organism>
<evidence type="ECO:0000313" key="1">
    <source>
        <dbReference type="EnsemblMetazoa" id="PPA30299.1"/>
    </source>
</evidence>
<dbReference type="EnsemblMetazoa" id="PPA30299.1">
    <property type="protein sequence ID" value="PPA30299.1"/>
    <property type="gene ID" value="WBGene00203167"/>
</dbReference>
<reference evidence="2" key="1">
    <citation type="journal article" date="2008" name="Nat. Genet.">
        <title>The Pristionchus pacificus genome provides a unique perspective on nematode lifestyle and parasitism.</title>
        <authorList>
            <person name="Dieterich C."/>
            <person name="Clifton S.W."/>
            <person name="Schuster L.N."/>
            <person name="Chinwalla A."/>
            <person name="Delehaunty K."/>
            <person name="Dinkelacker I."/>
            <person name="Fulton L."/>
            <person name="Fulton R."/>
            <person name="Godfrey J."/>
            <person name="Minx P."/>
            <person name="Mitreva M."/>
            <person name="Roeseler W."/>
            <person name="Tian H."/>
            <person name="Witte H."/>
            <person name="Yang S.P."/>
            <person name="Wilson R.K."/>
            <person name="Sommer R.J."/>
        </authorList>
    </citation>
    <scope>NUCLEOTIDE SEQUENCE [LARGE SCALE GENOMIC DNA]</scope>
    <source>
        <strain evidence="2">PS312</strain>
    </source>
</reference>
<proteinExistence type="predicted"/>
<keyword evidence="2" id="KW-1185">Reference proteome</keyword>